<organism evidence="3 5">
    <name type="scientific">Streptococcus chenjunshii</name>
    <dbReference type="NCBI Taxonomy" id="2173853"/>
    <lineage>
        <taxon>Bacteria</taxon>
        <taxon>Bacillati</taxon>
        <taxon>Bacillota</taxon>
        <taxon>Bacilli</taxon>
        <taxon>Lactobacillales</taxon>
        <taxon>Streptococcaceae</taxon>
        <taxon>Streptococcus</taxon>
    </lineage>
</organism>
<evidence type="ECO:0000313" key="4">
    <source>
        <dbReference type="Proteomes" id="UP000246115"/>
    </source>
</evidence>
<proteinExistence type="predicted"/>
<dbReference type="KEGG" id="schj:DDV21_010310"/>
<dbReference type="InterPro" id="IPR021739">
    <property type="entry name" value="SaV-like"/>
</dbReference>
<evidence type="ECO:0000313" key="6">
    <source>
        <dbReference type="Proteomes" id="UP000264056"/>
    </source>
</evidence>
<dbReference type="EMBL" id="QVQY01000010">
    <property type="protein sequence ID" value="RFU51102.1"/>
    <property type="molecule type" value="Genomic_DNA"/>
</dbReference>
<evidence type="ECO:0000313" key="2">
    <source>
        <dbReference type="EMBL" id="RFU51102.1"/>
    </source>
</evidence>
<evidence type="ECO:0000313" key="3">
    <source>
        <dbReference type="EMBL" id="RFU53200.1"/>
    </source>
</evidence>
<reference evidence="1" key="4">
    <citation type="journal article" date="2019" name="Int. J. Syst. Evol. Microbiol.">
        <title>Streptococcus chenjunshii sp. nov. isolated from feces of Tibetan antelopes.</title>
        <authorList>
            <person name="Tian Z."/>
            <person name="Lu S."/>
            <person name="Jin D."/>
            <person name="Yang J."/>
            <person name="Pu J."/>
            <person name="Lai X.H."/>
            <person name="Bai X.N."/>
            <person name="Wu X.M."/>
            <person name="Li J."/>
            <person name="Wang S."/>
            <person name="Xu J."/>
        </authorList>
    </citation>
    <scope>NUCLEOTIDE SEQUENCE</scope>
    <source>
        <strain evidence="1">Z15</strain>
    </source>
</reference>
<dbReference type="Proteomes" id="UP000264056">
    <property type="component" value="Unassembled WGS sequence"/>
</dbReference>
<keyword evidence="6" id="KW-1185">Reference proteome</keyword>
<reference evidence="2 6" key="1">
    <citation type="submission" date="2018-08" db="EMBL/GenBank/DDBJ databases">
        <title>Draft genome of Streptococcus sp .nov. Z2.</title>
        <authorList>
            <person name="Tian Z."/>
        </authorList>
    </citation>
    <scope>NUCLEOTIDE SEQUENCE [LARGE SCALE GENOMIC DNA]</scope>
    <source>
        <strain evidence="2 6">Z2</strain>
    </source>
</reference>
<accession>A0A372KLP5</accession>
<gene>
    <name evidence="1" type="ORF">DDV21_010310</name>
    <name evidence="2" type="ORF">DDV22_05190</name>
    <name evidence="3" type="ORF">DDV23_05700</name>
</gene>
<sequence length="81" mass="9447">MKTEDIIHKPKHYQGRYGLEAVDVIKNFGASPEFEEGFYWGNAIKYMLRYHSKNGVEDLKKARQNLDWLIEKLESVGQGDD</sequence>
<dbReference type="Proteomes" id="UP000262901">
    <property type="component" value="Unassembled WGS sequence"/>
</dbReference>
<dbReference type="EMBL" id="CP031733">
    <property type="protein sequence ID" value="AXQ79440.1"/>
    <property type="molecule type" value="Genomic_DNA"/>
</dbReference>
<protein>
    <submittedName>
        <fullName evidence="3">DUF3310 domain-containing protein</fullName>
    </submittedName>
</protein>
<dbReference type="RefSeq" id="WP_116878150.1">
    <property type="nucleotide sequence ID" value="NZ_CP031733.1"/>
</dbReference>
<dbReference type="Proteomes" id="UP000246115">
    <property type="component" value="Chromosome"/>
</dbReference>
<reference evidence="4" key="3">
    <citation type="submission" date="2018-08" db="EMBL/GenBank/DDBJ databases">
        <title>Streptococcus chenjunshii sp. nov., isolated from stools sample of the Tibetan antelope in the Qinghai-Tibet plateau, China.</title>
        <authorList>
            <person name="Tian Z."/>
        </authorList>
    </citation>
    <scope>NUCLEOTIDE SEQUENCE [LARGE SCALE GENOMIC DNA]</scope>
    <source>
        <strain evidence="4">Z15</strain>
    </source>
</reference>
<accession>A0A346NEJ5</accession>
<reference evidence="3 5" key="2">
    <citation type="submission" date="2018-08" db="EMBL/GenBank/DDBJ databases">
        <title>Draft genome of Streptococcus sp. nov. Z1.</title>
        <authorList>
            <person name="Tian Z."/>
        </authorList>
    </citation>
    <scope>NUCLEOTIDE SEQUENCE [LARGE SCALE GENOMIC DNA]</scope>
    <source>
        <strain evidence="3">Z1</strain>
        <strain evidence="5">Z1(2018)</strain>
    </source>
</reference>
<dbReference type="OrthoDB" id="1684418at2"/>
<dbReference type="AlphaFoldDB" id="A0A372KLP5"/>
<evidence type="ECO:0000313" key="5">
    <source>
        <dbReference type="Proteomes" id="UP000262901"/>
    </source>
</evidence>
<dbReference type="EMBL" id="QVQZ01000010">
    <property type="protein sequence ID" value="RFU53200.1"/>
    <property type="molecule type" value="Genomic_DNA"/>
</dbReference>
<dbReference type="Pfam" id="PF11753">
    <property type="entry name" value="DUF3310"/>
    <property type="match status" value="1"/>
</dbReference>
<evidence type="ECO:0000313" key="1">
    <source>
        <dbReference type="EMBL" id="AXQ79440.1"/>
    </source>
</evidence>
<name>A0A372KLP5_9STRE</name>